<evidence type="ECO:0000256" key="2">
    <source>
        <dbReference type="ARBA" id="ARBA00022519"/>
    </source>
</evidence>
<keyword evidence="13" id="KW-1185">Reference proteome</keyword>
<evidence type="ECO:0000256" key="10">
    <source>
        <dbReference type="SAM" id="MobiDB-lite"/>
    </source>
</evidence>
<feature type="compositionally biased region" description="Basic and acidic residues" evidence="10">
    <location>
        <begin position="121"/>
        <end position="131"/>
    </location>
</feature>
<dbReference type="AlphaFoldDB" id="A0A364NHY1"/>
<evidence type="ECO:0000256" key="4">
    <source>
        <dbReference type="ARBA" id="ARBA00022692"/>
    </source>
</evidence>
<evidence type="ECO:0000256" key="9">
    <source>
        <dbReference type="RuleBase" id="RU003612"/>
    </source>
</evidence>
<dbReference type="OrthoDB" id="7054914at2"/>
<comment type="function">
    <text evidence="8 9">Essential cell division protein that stabilizes the FtsZ protofilaments by cross-linking them and that serves as a cytoplasmic membrane anchor for the Z ring. Also required for the recruitment to the septal ring of downstream cell division proteins.</text>
</comment>
<protein>
    <recommendedName>
        <fullName evidence="8 9">Cell division protein ZipA</fullName>
    </recommendedName>
</protein>
<evidence type="ECO:0000313" key="13">
    <source>
        <dbReference type="Proteomes" id="UP000250744"/>
    </source>
</evidence>
<organism evidence="12 13">
    <name type="scientific">Nitrincola tibetensis</name>
    <dbReference type="NCBI Taxonomy" id="2219697"/>
    <lineage>
        <taxon>Bacteria</taxon>
        <taxon>Pseudomonadati</taxon>
        <taxon>Pseudomonadota</taxon>
        <taxon>Gammaproteobacteria</taxon>
        <taxon>Oceanospirillales</taxon>
        <taxon>Oceanospirillaceae</taxon>
        <taxon>Nitrincola</taxon>
    </lineage>
</organism>
<accession>A0A364NHY1</accession>
<dbReference type="PANTHER" id="PTHR38685:SF1">
    <property type="entry name" value="CELL DIVISION PROTEIN ZIPA"/>
    <property type="match status" value="1"/>
</dbReference>
<keyword evidence="2 8" id="KW-0997">Cell inner membrane</keyword>
<feature type="transmembrane region" description="Helical" evidence="8">
    <location>
        <begin position="6"/>
        <end position="25"/>
    </location>
</feature>
<dbReference type="SUPFAM" id="SSF64383">
    <property type="entry name" value="Cell-division protein ZipA, C-terminal domain"/>
    <property type="match status" value="1"/>
</dbReference>
<keyword evidence="6 8" id="KW-0472">Membrane</keyword>
<proteinExistence type="inferred from homology"/>
<dbReference type="SMART" id="SM00771">
    <property type="entry name" value="ZipA_C"/>
    <property type="match status" value="1"/>
</dbReference>
<dbReference type="Proteomes" id="UP000250744">
    <property type="component" value="Unassembled WGS sequence"/>
</dbReference>
<evidence type="ECO:0000259" key="11">
    <source>
        <dbReference type="SMART" id="SM00771"/>
    </source>
</evidence>
<evidence type="ECO:0000256" key="1">
    <source>
        <dbReference type="ARBA" id="ARBA00022475"/>
    </source>
</evidence>
<dbReference type="PANTHER" id="PTHR38685">
    <property type="entry name" value="CELL DIVISION PROTEIN ZIPA"/>
    <property type="match status" value="1"/>
</dbReference>
<dbReference type="Pfam" id="PF04354">
    <property type="entry name" value="ZipA_C"/>
    <property type="match status" value="1"/>
</dbReference>
<evidence type="ECO:0000256" key="5">
    <source>
        <dbReference type="ARBA" id="ARBA00022989"/>
    </source>
</evidence>
<keyword evidence="7 8" id="KW-0131">Cell cycle</keyword>
<gene>
    <name evidence="8 12" type="primary">zipA</name>
    <name evidence="12" type="ORF">DN062_16820</name>
</gene>
<dbReference type="EMBL" id="QKRX01000018">
    <property type="protein sequence ID" value="RAU16686.1"/>
    <property type="molecule type" value="Genomic_DNA"/>
</dbReference>
<sequence length="446" mass="50755">MEISLREWLIIGGVLLIALILFDGWRRVRVNRNKLRIDIDKTLSDLSEDYHNPELPNGGARIRPENDDFFDERTPEEPKLSEEYREEPKRQRGVSRAEPAPAKEPRPNISKQPSPQMPTSRRQEPEYEKTATPEPMQDPYAEAKSYIAPERDKETSSVSANETRDLSELDPLFDDIPAVQSRYKQKTDVTDINLPLDLDFDKPIPVKRNGSSVRAPVHFDGNAEDEKAINRSKRRPVENPSFSLPLDIEPPKPSQKVSPIIEEETQDLFGESAGRSRTEQAVEPAVGKPVEARKTLEDLPDPAEVLVITVVGKDKQNLHGGKLHAIVEACGMEFGDMSIFHRFEGKGRSTPVQFSMANAVNPGIFDVQNMDSLQTPAVSFFMSMREPKDPMTAYECMLATAETVAKHLEGDLLDEDRSVMREQTKEHYRQRIRDFEMENRRPSRIR</sequence>
<dbReference type="RefSeq" id="WP_112160462.1">
    <property type="nucleotide sequence ID" value="NZ_QKRX01000018.1"/>
</dbReference>
<dbReference type="InterPro" id="IPR036765">
    <property type="entry name" value="ZipA_FtsZ-bd_C_sf"/>
</dbReference>
<comment type="similarity">
    <text evidence="8 9">Belongs to the ZipA family.</text>
</comment>
<comment type="subunit">
    <text evidence="8">Interacts with FtsZ via their C-terminal domains.</text>
</comment>
<evidence type="ECO:0000256" key="3">
    <source>
        <dbReference type="ARBA" id="ARBA00022618"/>
    </source>
</evidence>
<comment type="caution">
    <text evidence="12">The sequence shown here is derived from an EMBL/GenBank/DDBJ whole genome shotgun (WGS) entry which is preliminary data.</text>
</comment>
<evidence type="ECO:0000256" key="8">
    <source>
        <dbReference type="HAMAP-Rule" id="MF_00509"/>
    </source>
</evidence>
<keyword evidence="1 8" id="KW-1003">Cell membrane</keyword>
<reference evidence="12 13" key="1">
    <citation type="submission" date="2018-06" db="EMBL/GenBank/DDBJ databases">
        <title>Nitrincola tibetense sp. nov., isolated from Lake XuguoCo on Tibetan Plateau.</title>
        <authorList>
            <person name="Xing P."/>
        </authorList>
    </citation>
    <scope>NUCLEOTIDE SEQUENCE [LARGE SCALE GENOMIC DNA]</scope>
    <source>
        <strain evidence="13">xg18</strain>
    </source>
</reference>
<feature type="compositionally biased region" description="Polar residues" evidence="10">
    <location>
        <begin position="109"/>
        <end position="120"/>
    </location>
</feature>
<dbReference type="GO" id="GO:0000917">
    <property type="term" value="P:division septum assembly"/>
    <property type="evidence" value="ECO:0007669"/>
    <property type="project" value="TreeGrafter"/>
</dbReference>
<evidence type="ECO:0000256" key="7">
    <source>
        <dbReference type="ARBA" id="ARBA00023306"/>
    </source>
</evidence>
<dbReference type="GO" id="GO:0005886">
    <property type="term" value="C:plasma membrane"/>
    <property type="evidence" value="ECO:0007669"/>
    <property type="project" value="UniProtKB-SubCell"/>
</dbReference>
<evidence type="ECO:0000313" key="12">
    <source>
        <dbReference type="EMBL" id="RAU16686.1"/>
    </source>
</evidence>
<dbReference type="InterPro" id="IPR007449">
    <property type="entry name" value="ZipA_FtsZ-bd_C"/>
</dbReference>
<comment type="subcellular location">
    <subcellularLocation>
        <location evidence="8">Cell inner membrane</location>
        <topology evidence="8">Single-pass type I membrane protein</topology>
    </subcellularLocation>
    <text evidence="8">Localizes to the Z ring in an FtsZ-dependent manner.</text>
</comment>
<dbReference type="InterPro" id="IPR011919">
    <property type="entry name" value="Cell_div_ZipA"/>
</dbReference>
<dbReference type="NCBIfam" id="TIGR02205">
    <property type="entry name" value="septum_zipA"/>
    <property type="match status" value="1"/>
</dbReference>
<feature type="region of interest" description="Disordered" evidence="10">
    <location>
        <begin position="195"/>
        <end position="257"/>
    </location>
</feature>
<dbReference type="GO" id="GO:0032153">
    <property type="term" value="C:cell division site"/>
    <property type="evidence" value="ECO:0007669"/>
    <property type="project" value="UniProtKB-UniRule"/>
</dbReference>
<feature type="compositionally biased region" description="Basic and acidic residues" evidence="10">
    <location>
        <begin position="62"/>
        <end position="90"/>
    </location>
</feature>
<dbReference type="GO" id="GO:0043093">
    <property type="term" value="P:FtsZ-dependent cytokinesis"/>
    <property type="evidence" value="ECO:0007669"/>
    <property type="project" value="UniProtKB-UniRule"/>
</dbReference>
<feature type="region of interest" description="Disordered" evidence="10">
    <location>
        <begin position="47"/>
        <end position="170"/>
    </location>
</feature>
<keyword evidence="5 8" id="KW-1133">Transmembrane helix</keyword>
<dbReference type="Gene3D" id="3.30.1400.10">
    <property type="entry name" value="ZipA, C-terminal FtsZ-binding domain"/>
    <property type="match status" value="1"/>
</dbReference>
<dbReference type="HAMAP" id="MF_00509">
    <property type="entry name" value="ZipA"/>
    <property type="match status" value="1"/>
</dbReference>
<keyword evidence="4 8" id="KW-0812">Transmembrane</keyword>
<feature type="domain" description="ZipA C-terminal FtsZ-binding" evidence="11">
    <location>
        <begin position="302"/>
        <end position="432"/>
    </location>
</feature>
<name>A0A364NHY1_9GAMM</name>
<evidence type="ECO:0000256" key="6">
    <source>
        <dbReference type="ARBA" id="ARBA00023136"/>
    </source>
</evidence>
<keyword evidence="3 8" id="KW-0132">Cell division</keyword>